<dbReference type="Pfam" id="PF02151">
    <property type="entry name" value="UVR"/>
    <property type="match status" value="1"/>
</dbReference>
<evidence type="ECO:0000256" key="13">
    <source>
        <dbReference type="RuleBase" id="RU003587"/>
    </source>
</evidence>
<dbReference type="Pfam" id="PF00271">
    <property type="entry name" value="Helicase_C"/>
    <property type="match status" value="1"/>
</dbReference>
<evidence type="ECO:0000313" key="18">
    <source>
        <dbReference type="EMBL" id="MFC3849589.1"/>
    </source>
</evidence>
<feature type="domain" description="Helicase ATP-binding" evidence="16">
    <location>
        <begin position="49"/>
        <end position="202"/>
    </location>
</feature>
<organism evidence="18 19">
    <name type="scientific">Corynebacterium hansenii</name>
    <dbReference type="NCBI Taxonomy" id="394964"/>
    <lineage>
        <taxon>Bacteria</taxon>
        <taxon>Bacillati</taxon>
        <taxon>Actinomycetota</taxon>
        <taxon>Actinomycetes</taxon>
        <taxon>Mycobacteriales</taxon>
        <taxon>Corynebacteriaceae</taxon>
        <taxon>Corynebacterium</taxon>
    </lineage>
</organism>
<evidence type="ECO:0000256" key="4">
    <source>
        <dbReference type="ARBA" id="ARBA00022741"/>
    </source>
</evidence>
<evidence type="ECO:0000256" key="10">
    <source>
        <dbReference type="ARBA" id="ARBA00026033"/>
    </source>
</evidence>
<keyword evidence="7 12" id="KW-0067">ATP-binding</keyword>
<evidence type="ECO:0000256" key="12">
    <source>
        <dbReference type="HAMAP-Rule" id="MF_00204"/>
    </source>
</evidence>
<dbReference type="SMART" id="SM00487">
    <property type="entry name" value="DEXDc"/>
    <property type="match status" value="1"/>
</dbReference>
<feature type="domain" description="Helicase C-terminal" evidence="17">
    <location>
        <begin position="453"/>
        <end position="619"/>
    </location>
</feature>
<dbReference type="PROSITE" id="PS50151">
    <property type="entry name" value="UVR"/>
    <property type="match status" value="1"/>
</dbReference>
<evidence type="ECO:0000256" key="3">
    <source>
        <dbReference type="ARBA" id="ARBA00022490"/>
    </source>
</evidence>
<dbReference type="CDD" id="cd18790">
    <property type="entry name" value="SF2_C_UvrB"/>
    <property type="match status" value="1"/>
</dbReference>
<keyword evidence="6 12" id="KW-0228">DNA excision</keyword>
<dbReference type="HAMAP" id="MF_00204">
    <property type="entry name" value="UvrB"/>
    <property type="match status" value="1"/>
</dbReference>
<dbReference type="InterPro" id="IPR024759">
    <property type="entry name" value="UvrB_YAD/RRR_dom"/>
</dbReference>
<keyword evidence="19" id="KW-1185">Reference proteome</keyword>
<dbReference type="PROSITE" id="PS51194">
    <property type="entry name" value="HELICASE_CTER"/>
    <property type="match status" value="1"/>
</dbReference>
<keyword evidence="5 12" id="KW-0227">DNA damage</keyword>
<comment type="subcellular location">
    <subcellularLocation>
        <location evidence="1 12 13">Cytoplasm</location>
    </subcellularLocation>
</comment>
<dbReference type="PANTHER" id="PTHR24029:SF0">
    <property type="entry name" value="UVRABC SYSTEM PROTEIN B"/>
    <property type="match status" value="1"/>
</dbReference>
<reference evidence="19" key="1">
    <citation type="journal article" date="2019" name="Int. J. Syst. Evol. Microbiol.">
        <title>The Global Catalogue of Microorganisms (GCM) 10K type strain sequencing project: providing services to taxonomists for standard genome sequencing and annotation.</title>
        <authorList>
            <consortium name="The Broad Institute Genomics Platform"/>
            <consortium name="The Broad Institute Genome Sequencing Center for Infectious Disease"/>
            <person name="Wu L."/>
            <person name="Ma J."/>
        </authorList>
    </citation>
    <scope>NUCLEOTIDE SEQUENCE [LARGE SCALE GENOMIC DNA]</scope>
    <source>
        <strain evidence="19">CCUG 53252</strain>
    </source>
</reference>
<dbReference type="InterPro" id="IPR004807">
    <property type="entry name" value="UvrB"/>
</dbReference>
<evidence type="ECO:0000256" key="8">
    <source>
        <dbReference type="ARBA" id="ARBA00022881"/>
    </source>
</evidence>
<keyword evidence="14" id="KW-0175">Coiled coil</keyword>
<keyword evidence="12 13" id="KW-0742">SOS response</keyword>
<dbReference type="InterPro" id="IPR001943">
    <property type="entry name" value="UVR_dom"/>
</dbReference>
<protein>
    <recommendedName>
        <fullName evidence="11 12">UvrABC system protein B</fullName>
        <shortName evidence="12">Protein UvrB</shortName>
    </recommendedName>
    <alternativeName>
        <fullName evidence="12">Excinuclease ABC subunit B</fullName>
    </alternativeName>
</protein>
<dbReference type="Proteomes" id="UP001595751">
    <property type="component" value="Unassembled WGS sequence"/>
</dbReference>
<comment type="caution">
    <text evidence="18">The sequence shown here is derived from an EMBL/GenBank/DDBJ whole genome shotgun (WGS) entry which is preliminary data.</text>
</comment>
<dbReference type="Gene3D" id="6.10.140.240">
    <property type="match status" value="1"/>
</dbReference>
<dbReference type="Gene3D" id="4.10.860.10">
    <property type="entry name" value="UVR domain"/>
    <property type="match status" value="1"/>
</dbReference>
<evidence type="ECO:0000313" key="19">
    <source>
        <dbReference type="Proteomes" id="UP001595751"/>
    </source>
</evidence>
<evidence type="ECO:0000259" key="17">
    <source>
        <dbReference type="PROSITE" id="PS51194"/>
    </source>
</evidence>
<dbReference type="Pfam" id="PF17757">
    <property type="entry name" value="UvrB_inter"/>
    <property type="match status" value="1"/>
</dbReference>
<comment type="function">
    <text evidence="12">The UvrABC repair system catalyzes the recognition and processing of DNA lesions. A damage recognition complex composed of 2 UvrA and 2 UvrB subunits scans DNA for abnormalities. Upon binding of the UvrA(2)B(2) complex to a putative damaged site, the DNA wraps around one UvrB monomer. DNA wrap is dependent on ATP binding by UvrB and probably causes local melting of the DNA helix, facilitating insertion of UvrB beta-hairpin between the DNA strands. Then UvrB probes one DNA strand for the presence of a lesion. If a lesion is found the UvrA subunits dissociate and the UvrB-DNA preincision complex is formed. This complex is subsequently bound by UvrC and the second UvrB is released. If no lesion is found, the DNA wraps around the other UvrB subunit that will check the other stand for damage.</text>
</comment>
<evidence type="ECO:0000256" key="11">
    <source>
        <dbReference type="ARBA" id="ARBA00029504"/>
    </source>
</evidence>
<dbReference type="SUPFAM" id="SSF46600">
    <property type="entry name" value="C-terminal UvrC-binding domain of UvrB"/>
    <property type="match status" value="1"/>
</dbReference>
<feature type="coiled-coil region" evidence="14">
    <location>
        <begin position="654"/>
        <end position="700"/>
    </location>
</feature>
<keyword evidence="3 12" id="KW-0963">Cytoplasm</keyword>
<dbReference type="InterPro" id="IPR036876">
    <property type="entry name" value="UVR_dom_sf"/>
</dbReference>
<keyword evidence="8 12" id="KW-0267">Excision nuclease</keyword>
<evidence type="ECO:0000256" key="6">
    <source>
        <dbReference type="ARBA" id="ARBA00022769"/>
    </source>
</evidence>
<feature type="binding site" evidence="12">
    <location>
        <begin position="62"/>
        <end position="69"/>
    </location>
    <ligand>
        <name>ATP</name>
        <dbReference type="ChEBI" id="CHEBI:30616"/>
    </ligand>
</feature>
<dbReference type="InterPro" id="IPR006935">
    <property type="entry name" value="Helicase/UvrB_N"/>
</dbReference>
<dbReference type="EMBL" id="JBHRZN010000002">
    <property type="protein sequence ID" value="MFC3849589.1"/>
    <property type="molecule type" value="Genomic_DNA"/>
</dbReference>
<dbReference type="InterPro" id="IPR027417">
    <property type="entry name" value="P-loop_NTPase"/>
</dbReference>
<evidence type="ECO:0000256" key="14">
    <source>
        <dbReference type="SAM" id="Coils"/>
    </source>
</evidence>
<dbReference type="Pfam" id="PF12344">
    <property type="entry name" value="UvrB"/>
    <property type="match status" value="1"/>
</dbReference>
<feature type="coiled-coil region" evidence="14">
    <location>
        <begin position="279"/>
        <end position="306"/>
    </location>
</feature>
<dbReference type="RefSeq" id="WP_290288291.1">
    <property type="nucleotide sequence ID" value="NZ_CP047211.1"/>
</dbReference>
<evidence type="ECO:0000256" key="1">
    <source>
        <dbReference type="ARBA" id="ARBA00004496"/>
    </source>
</evidence>
<comment type="similarity">
    <text evidence="2 12 13">Belongs to the UvrB family.</text>
</comment>
<gene>
    <name evidence="12 18" type="primary">uvrB</name>
    <name evidence="18" type="ORF">ACFORJ_05365</name>
</gene>
<dbReference type="CDD" id="cd17916">
    <property type="entry name" value="DEXHc_UvrB"/>
    <property type="match status" value="1"/>
</dbReference>
<dbReference type="Pfam" id="PF04851">
    <property type="entry name" value="ResIII"/>
    <property type="match status" value="1"/>
</dbReference>
<proteinExistence type="inferred from homology"/>
<dbReference type="Gene3D" id="3.40.50.300">
    <property type="entry name" value="P-loop containing nucleotide triphosphate hydrolases"/>
    <property type="match status" value="3"/>
</dbReference>
<dbReference type="InterPro" id="IPR041471">
    <property type="entry name" value="UvrB_inter"/>
</dbReference>
<dbReference type="InterPro" id="IPR014001">
    <property type="entry name" value="Helicase_ATP-bd"/>
</dbReference>
<dbReference type="NCBIfam" id="NF003673">
    <property type="entry name" value="PRK05298.1"/>
    <property type="match status" value="1"/>
</dbReference>
<keyword evidence="18" id="KW-0378">Hydrolase</keyword>
<keyword evidence="9 12" id="KW-0234">DNA repair</keyword>
<feature type="domain" description="UVR" evidence="15">
    <location>
        <begin position="658"/>
        <end position="693"/>
    </location>
</feature>
<evidence type="ECO:0000259" key="15">
    <source>
        <dbReference type="PROSITE" id="PS50151"/>
    </source>
</evidence>
<evidence type="ECO:0000259" key="16">
    <source>
        <dbReference type="PROSITE" id="PS51192"/>
    </source>
</evidence>
<name>A0ABV7ZP85_9CORY</name>
<keyword evidence="4 12" id="KW-0547">Nucleotide-binding</keyword>
<sequence length="703" mass="78475">MAFAAEQPVVAHSEFRPVGEIERSGGDFEVVSEFEPAGDQPQAIAELAERLNRGEREVVLMGATGTGKSATAAWLIEKMQRPTLVMAPNKTLAAQLANELSSLLPNNAVEYFVSYYDYYQPEAYIAQTDTFIEKDSSINEDVERLRHSATSALLSRRDVVVVSSVSCIYGLGTPQSYLDRSAVLRVGEEVDRDEFLRMLVDIQYARNDIAFTRGTFRVKGDVVDIIPAYEELAVRVEFFGDEIDSLYYLNPVTGDVVKQVDELRIFPATHYVAGPERMERAIEEIKSELTERLADFENRGKLLEAQRLRMRTEYDLEMIQQVGFCSGIENYSRHIDGRAAGSAPATLIDYFPEDFLTIIDESHVTVPQIGGMFEGDASRKRNLVEFGFRLPSALDNRPLTFDEFDARVGQVVFMSATPGPYELGQTGGEVVEQVIRPTGLVDPKVVVKPTEGQIDDLIHEIRKREEKGERALVTTLTKKMAEDLTDYLLENGVRVRYMHSDVDTLKRVELLRQLRLGDYDVLVGINLLREGLDLPEASLVAILDADKEGFLRSTTSLIQTIGRAARNVSGEVHMYADTVTESMRSAIDETERRREKQIAYNTEHGIDPQPLRKKIADILDQVHESQAEGGGDAADAAAVDAALAERATVEGMPKAQLQKLIDDMTAQMGAAARELKFELAGRLRDEIYDLKKELRGMEEAGLE</sequence>
<dbReference type="SUPFAM" id="SSF52540">
    <property type="entry name" value="P-loop containing nucleoside triphosphate hydrolases"/>
    <property type="match status" value="2"/>
</dbReference>
<accession>A0ABV7ZP85</accession>
<evidence type="ECO:0000256" key="9">
    <source>
        <dbReference type="ARBA" id="ARBA00023204"/>
    </source>
</evidence>
<evidence type="ECO:0000256" key="2">
    <source>
        <dbReference type="ARBA" id="ARBA00008533"/>
    </source>
</evidence>
<dbReference type="PROSITE" id="PS51192">
    <property type="entry name" value="HELICASE_ATP_BIND_1"/>
    <property type="match status" value="1"/>
</dbReference>
<dbReference type="GO" id="GO:0016787">
    <property type="term" value="F:hydrolase activity"/>
    <property type="evidence" value="ECO:0007669"/>
    <property type="project" value="UniProtKB-KW"/>
</dbReference>
<dbReference type="InterPro" id="IPR001650">
    <property type="entry name" value="Helicase_C-like"/>
</dbReference>
<dbReference type="SMART" id="SM00490">
    <property type="entry name" value="HELICc"/>
    <property type="match status" value="1"/>
</dbReference>
<evidence type="ECO:0000256" key="5">
    <source>
        <dbReference type="ARBA" id="ARBA00022763"/>
    </source>
</evidence>
<comment type="domain">
    <text evidence="12">The beta-hairpin motif is involved in DNA binding.</text>
</comment>
<comment type="subunit">
    <text evidence="10 12 13">Forms a heterotetramer with UvrA during the search for lesions. Interacts with UvrC in an incision complex.</text>
</comment>
<dbReference type="NCBIfam" id="TIGR00631">
    <property type="entry name" value="uvrb"/>
    <property type="match status" value="1"/>
</dbReference>
<dbReference type="PANTHER" id="PTHR24029">
    <property type="entry name" value="UVRABC SYSTEM PROTEIN B"/>
    <property type="match status" value="1"/>
</dbReference>
<evidence type="ECO:0000256" key="7">
    <source>
        <dbReference type="ARBA" id="ARBA00022840"/>
    </source>
</evidence>
<feature type="short sequence motif" description="Beta-hairpin" evidence="12">
    <location>
        <begin position="115"/>
        <end position="138"/>
    </location>
</feature>